<dbReference type="GeneID" id="91100707"/>
<organism evidence="2 3">
    <name type="scientific">Kwoniella europaea PYCC6329</name>
    <dbReference type="NCBI Taxonomy" id="1423913"/>
    <lineage>
        <taxon>Eukaryota</taxon>
        <taxon>Fungi</taxon>
        <taxon>Dikarya</taxon>
        <taxon>Basidiomycota</taxon>
        <taxon>Agaricomycotina</taxon>
        <taxon>Tremellomycetes</taxon>
        <taxon>Tremellales</taxon>
        <taxon>Cryptococcaceae</taxon>
        <taxon>Kwoniella</taxon>
    </lineage>
</organism>
<feature type="region of interest" description="Disordered" evidence="1">
    <location>
        <begin position="121"/>
        <end position="176"/>
    </location>
</feature>
<gene>
    <name evidence="2" type="ORF">V865_001903</name>
</gene>
<feature type="region of interest" description="Disordered" evidence="1">
    <location>
        <begin position="1"/>
        <end position="90"/>
    </location>
</feature>
<sequence>MSSSSKIHSLSTNPSHTPSISLYRHRTYANNCPDLKRKRYGPYPTTPIRYSSSSAETSSSSFTRPSATRLDISRTLNPAGRNGCSTYPKTSTLKSYVPGLHPTGRHQRTLDDIDSIEINNDQNRKQQQEQRKNQDQDRDYFGRLGQKGVGSDFAQTQNSFDQEGNKDPGDDSDLDCLHSDYEEERNIPDSQSHSSLTMSITTSTIYHPGRDDIHDGISSSDPDFSPEIDRNTPPTSWEITISKIEEKLSYLRARWKVDLTPSTSASWDKTSMAKNTSTPSLLVRDSHFARSSFKAGGAGQQNQVAYGEDTEMGESLHNEFNLTTPKDNDHPDDSQSDTQKMNIRRMRQHRNIEDGRTLVIRPSSYRCDSTPFSPCPTPSSFIPLFLSTPYRPRRMYTKGLPSDLINDLNYWGGHSTNSPLEADIILFHRERDDPTPSTPKNSQELQLFCQAFERGQKVLSSLWVDDSIKIGKLQDEGRYEIWLNESDIPKKRAAAIKANEKRTMQHMTMHSLFHQGNRPRGKDQKDQTMIPQQDGKSEVLDLGSELESDEEFDGIGGVRKIGEKGLVTLHQFKFRSKPGS</sequence>
<dbReference type="Proteomes" id="UP001358614">
    <property type="component" value="Chromosome 1"/>
</dbReference>
<evidence type="ECO:0000256" key="1">
    <source>
        <dbReference type="SAM" id="MobiDB-lite"/>
    </source>
</evidence>
<evidence type="ECO:0000313" key="2">
    <source>
        <dbReference type="EMBL" id="WWD03847.1"/>
    </source>
</evidence>
<accession>A0AAX4KDV0</accession>
<feature type="region of interest" description="Disordered" evidence="1">
    <location>
        <begin position="514"/>
        <end position="535"/>
    </location>
</feature>
<reference evidence="2 3" key="1">
    <citation type="submission" date="2024-01" db="EMBL/GenBank/DDBJ databases">
        <title>Comparative genomics of Cryptococcus and Kwoniella reveals pathogenesis evolution and contrasting modes of karyotype evolution via chromosome fusion or intercentromeric recombination.</title>
        <authorList>
            <person name="Coelho M.A."/>
            <person name="David-Palma M."/>
            <person name="Shea T."/>
            <person name="Bowers K."/>
            <person name="McGinley-Smith S."/>
            <person name="Mohammad A.W."/>
            <person name="Gnirke A."/>
            <person name="Yurkov A.M."/>
            <person name="Nowrousian M."/>
            <person name="Sun S."/>
            <person name="Cuomo C.A."/>
            <person name="Heitman J."/>
        </authorList>
    </citation>
    <scope>NUCLEOTIDE SEQUENCE [LARGE SCALE GENOMIC DNA]</scope>
    <source>
        <strain evidence="2 3">PYCC6329</strain>
    </source>
</reference>
<dbReference type="InterPro" id="IPR036420">
    <property type="entry name" value="BRCT_dom_sf"/>
</dbReference>
<name>A0AAX4KDV0_9TREE</name>
<dbReference type="AlphaFoldDB" id="A0AAX4KDV0"/>
<evidence type="ECO:0000313" key="3">
    <source>
        <dbReference type="Proteomes" id="UP001358614"/>
    </source>
</evidence>
<keyword evidence="3" id="KW-1185">Reference proteome</keyword>
<evidence type="ECO:0008006" key="4">
    <source>
        <dbReference type="Google" id="ProtNLM"/>
    </source>
</evidence>
<feature type="compositionally biased region" description="Polar residues" evidence="1">
    <location>
        <begin position="153"/>
        <end position="162"/>
    </location>
</feature>
<dbReference type="SUPFAM" id="SSF52113">
    <property type="entry name" value="BRCT domain"/>
    <property type="match status" value="1"/>
</dbReference>
<feature type="compositionally biased region" description="Low complexity" evidence="1">
    <location>
        <begin position="51"/>
        <end position="69"/>
    </location>
</feature>
<dbReference type="KEGG" id="ker:91100707"/>
<proteinExistence type="predicted"/>
<feature type="compositionally biased region" description="Basic and acidic residues" evidence="1">
    <location>
        <begin position="163"/>
        <end position="176"/>
    </location>
</feature>
<feature type="region of interest" description="Disordered" evidence="1">
    <location>
        <begin position="319"/>
        <end position="342"/>
    </location>
</feature>
<protein>
    <recommendedName>
        <fullName evidence="4">BRCT domain-containing protein</fullName>
    </recommendedName>
</protein>
<dbReference type="RefSeq" id="XP_066081814.1">
    <property type="nucleotide sequence ID" value="XM_066225717.1"/>
</dbReference>
<feature type="compositionally biased region" description="Polar residues" evidence="1">
    <location>
        <begin position="1"/>
        <end position="20"/>
    </location>
</feature>
<feature type="compositionally biased region" description="Basic and acidic residues" evidence="1">
    <location>
        <begin position="122"/>
        <end position="141"/>
    </location>
</feature>
<dbReference type="EMBL" id="CP144089">
    <property type="protein sequence ID" value="WWD03847.1"/>
    <property type="molecule type" value="Genomic_DNA"/>
</dbReference>